<keyword evidence="7" id="KW-1185">Reference proteome</keyword>
<dbReference type="GO" id="GO:0030288">
    <property type="term" value="C:outer membrane-bounded periplasmic space"/>
    <property type="evidence" value="ECO:0007669"/>
    <property type="project" value="TreeGrafter"/>
</dbReference>
<dbReference type="EC" id="3.5.1.28" evidence="2"/>
<reference evidence="6 7" key="1">
    <citation type="journal article" date="2012" name="J. Bacteriol.">
        <title>Genome Sequence of Nitratireductor indicus Type Strain C115.</title>
        <authorList>
            <person name="Lai Q."/>
            <person name="Li G."/>
            <person name="Yu Z."/>
            <person name="Shao Z."/>
        </authorList>
    </citation>
    <scope>NUCLEOTIDE SEQUENCE [LARGE SCALE GENOMIC DNA]</scope>
    <source>
        <strain evidence="6 7">C115</strain>
    </source>
</reference>
<evidence type="ECO:0000256" key="4">
    <source>
        <dbReference type="SAM" id="SignalP"/>
    </source>
</evidence>
<evidence type="ECO:0000256" key="1">
    <source>
        <dbReference type="ARBA" id="ARBA00001561"/>
    </source>
</evidence>
<feature type="signal peptide" evidence="4">
    <location>
        <begin position="1"/>
        <end position="19"/>
    </location>
</feature>
<protein>
    <recommendedName>
        <fullName evidence="2">N-acetylmuramoyl-L-alanine amidase</fullName>
        <ecNumber evidence="2">3.5.1.28</ecNumber>
    </recommendedName>
</protein>
<sequence length="396" mass="43991">MFMAALLAALFLCMLSARAEDKAFKAFDYKMAGDQQYTRIVMHFDRDPGARWFLLRDPYRLVLDLPKTEFAFDQRELEARGLVSAVQYGALDEKRARIVFRTVGPFAVEAVETVKNENSEGYRLMIGLKAASRKDFDIALRNSMGGSASGADASGLKAPVDTVEQDERFTVVLDAGHGGADGGARGINGTVEKTITLLFALELKKKLEETERYKVVLTRDADRFLRLDQRVRIAREHDADLFISIHADAIGLRNMRGATVYTVSDKASDAEAAATAARENLSDEIAGMVVEERKDEVEDILVELIRRETHAFSIRFARNLVGELSHTLHMVNNPHRYAGFRVLRAPDIPSVLLELGYLSNEKDEAQLRDPAWRSKTMDAIVTAIGYFAKARAGAGG</sequence>
<dbReference type="EMBL" id="AMSI01000005">
    <property type="protein sequence ID" value="EKF42699.1"/>
    <property type="molecule type" value="Genomic_DNA"/>
</dbReference>
<dbReference type="Gene3D" id="3.40.630.40">
    <property type="entry name" value="Zn-dependent exopeptidases"/>
    <property type="match status" value="1"/>
</dbReference>
<comment type="catalytic activity">
    <reaction evidence="1">
        <text>Hydrolyzes the link between N-acetylmuramoyl residues and L-amino acid residues in certain cell-wall glycopeptides.</text>
        <dbReference type="EC" id="3.5.1.28"/>
    </reaction>
</comment>
<feature type="chain" id="PRO_5003862685" description="N-acetylmuramoyl-L-alanine amidase" evidence="4">
    <location>
        <begin position="20"/>
        <end position="396"/>
    </location>
</feature>
<gene>
    <name evidence="6" type="ORF">NA8A_08529</name>
</gene>
<dbReference type="OrthoDB" id="9806267at2"/>
<dbReference type="InterPro" id="IPR002508">
    <property type="entry name" value="MurNAc-LAA_cat"/>
</dbReference>
<keyword evidence="4" id="KW-0732">Signal</keyword>
<dbReference type="InterPro" id="IPR021731">
    <property type="entry name" value="AMIN_dom"/>
</dbReference>
<dbReference type="GO" id="GO:0008745">
    <property type="term" value="F:N-acetylmuramoyl-L-alanine amidase activity"/>
    <property type="evidence" value="ECO:0007669"/>
    <property type="project" value="UniProtKB-EC"/>
</dbReference>
<evidence type="ECO:0000256" key="3">
    <source>
        <dbReference type="ARBA" id="ARBA00022801"/>
    </source>
</evidence>
<evidence type="ECO:0000313" key="6">
    <source>
        <dbReference type="EMBL" id="EKF42699.1"/>
    </source>
</evidence>
<evidence type="ECO:0000256" key="2">
    <source>
        <dbReference type="ARBA" id="ARBA00011901"/>
    </source>
</evidence>
<evidence type="ECO:0000259" key="5">
    <source>
        <dbReference type="SMART" id="SM00646"/>
    </source>
</evidence>
<dbReference type="eggNOG" id="COG0860">
    <property type="taxonomic scope" value="Bacteria"/>
</dbReference>
<dbReference type="SUPFAM" id="SSF53187">
    <property type="entry name" value="Zn-dependent exopeptidases"/>
    <property type="match status" value="1"/>
</dbReference>
<evidence type="ECO:0000313" key="7">
    <source>
        <dbReference type="Proteomes" id="UP000007374"/>
    </source>
</evidence>
<keyword evidence="3" id="KW-0378">Hydrolase</keyword>
<dbReference type="PANTHER" id="PTHR30404">
    <property type="entry name" value="N-ACETYLMURAMOYL-L-ALANINE AMIDASE"/>
    <property type="match status" value="1"/>
</dbReference>
<dbReference type="GO" id="GO:0009253">
    <property type="term" value="P:peptidoglycan catabolic process"/>
    <property type="evidence" value="ECO:0007669"/>
    <property type="project" value="InterPro"/>
</dbReference>
<dbReference type="CDD" id="cd02696">
    <property type="entry name" value="MurNAc-LAA"/>
    <property type="match status" value="1"/>
</dbReference>
<accession>K2NXR3</accession>
<dbReference type="PATRIC" id="fig|1231190.3.peg.1781"/>
<comment type="caution">
    <text evidence="6">The sequence shown here is derived from an EMBL/GenBank/DDBJ whole genome shotgun (WGS) entry which is preliminary data.</text>
</comment>
<feature type="domain" description="MurNAc-LAA" evidence="5">
    <location>
        <begin position="231"/>
        <end position="385"/>
    </location>
</feature>
<dbReference type="STRING" id="721133.SAMN05216176_10384"/>
<name>K2NXR3_9HYPH</name>
<proteinExistence type="predicted"/>
<organism evidence="6 7">
    <name type="scientific">Nitratireductor indicus C115</name>
    <dbReference type="NCBI Taxonomy" id="1231190"/>
    <lineage>
        <taxon>Bacteria</taxon>
        <taxon>Pseudomonadati</taxon>
        <taxon>Pseudomonadota</taxon>
        <taxon>Alphaproteobacteria</taxon>
        <taxon>Hyphomicrobiales</taxon>
        <taxon>Phyllobacteriaceae</taxon>
        <taxon>Nitratireductor</taxon>
    </lineage>
</organism>
<dbReference type="AlphaFoldDB" id="K2NXR3"/>
<dbReference type="SMART" id="SM00646">
    <property type="entry name" value="Ami_3"/>
    <property type="match status" value="1"/>
</dbReference>
<dbReference type="Pfam" id="PF01520">
    <property type="entry name" value="Amidase_3"/>
    <property type="match status" value="1"/>
</dbReference>
<dbReference type="Pfam" id="PF11741">
    <property type="entry name" value="AMIN"/>
    <property type="match status" value="1"/>
</dbReference>
<dbReference type="PANTHER" id="PTHR30404:SF0">
    <property type="entry name" value="N-ACETYLMURAMOYL-L-ALANINE AMIDASE AMIC"/>
    <property type="match status" value="1"/>
</dbReference>
<dbReference type="Proteomes" id="UP000007374">
    <property type="component" value="Unassembled WGS sequence"/>
</dbReference>
<dbReference type="Gene3D" id="2.60.40.3500">
    <property type="match status" value="1"/>
</dbReference>
<dbReference type="InterPro" id="IPR050695">
    <property type="entry name" value="N-acetylmuramoyl_amidase_3"/>
</dbReference>